<evidence type="ECO:0000256" key="8">
    <source>
        <dbReference type="SAM" id="MobiDB-lite"/>
    </source>
</evidence>
<feature type="binding site" evidence="7">
    <location>
        <position position="142"/>
    </location>
    <ligand>
        <name>phosphoenolpyruvate</name>
        <dbReference type="ChEBI" id="CHEBI:58702"/>
    </ligand>
</feature>
<dbReference type="InterPro" id="IPR001986">
    <property type="entry name" value="Enolpyruvate_Tfrase_dom"/>
</dbReference>
<dbReference type="EMBL" id="BAABBW010000003">
    <property type="protein sequence ID" value="GAA4176082.1"/>
    <property type="molecule type" value="Genomic_DNA"/>
</dbReference>
<feature type="active site" description="Proton acceptor" evidence="7">
    <location>
        <position position="360"/>
    </location>
</feature>
<evidence type="ECO:0000313" key="10">
    <source>
        <dbReference type="EMBL" id="GAA4176082.1"/>
    </source>
</evidence>
<dbReference type="HAMAP" id="MF_00210">
    <property type="entry name" value="EPSP_synth"/>
    <property type="match status" value="1"/>
</dbReference>
<feature type="binding site" evidence="7">
    <location>
        <position position="432"/>
    </location>
    <ligand>
        <name>phosphoenolpyruvate</name>
        <dbReference type="ChEBI" id="CHEBI:58702"/>
    </ligand>
</feature>
<sequence length="480" mass="49836">MQFRTYSAPEFDPYGDSRQPEVSELWAAPVATAPIDADVALPGSKSQTNRELVLSALADGPSLLTAPLHSQDSDRMVEALAALGTGVERMPEQAQLAQRESQRRPTGSSRPAIPAGPFGPDLRIVPASELTGSTTIDAGQAGTVMRFVPPVAALALGPVTIDADDSARGRPMHAMVDALRALGVDLADEGRGALPFTVHGTGRVSGGEITIDASSSSQFVSGLLLSAPRFENGLVLHHSGERLPSLPHIEMTIAALAARGVTVETPELGTWVVRPQPIGARDVAIEPDLSNAAPFLAAAVATGGRVTIGHWPAETTQVGADLATYLPLFGAEVSLDGDRLTVRGTGTISGVDLDLSTGGELAPALAALAALADSPSELTGIGHIRHHETDRLAALVAEINGLGGHATELEDGLRIEPAELHGGVWKSYKDHRMSTAGALIGLRVPGVEVHDIGATAKTLPQFPELWRRMVSGPAQGALPA</sequence>
<dbReference type="InterPro" id="IPR023193">
    <property type="entry name" value="EPSP_synthase_CS"/>
</dbReference>
<dbReference type="RefSeq" id="WP_344754398.1">
    <property type="nucleotide sequence ID" value="NZ_BAABBW010000003.1"/>
</dbReference>
<dbReference type="Proteomes" id="UP001501079">
    <property type="component" value="Unassembled WGS sequence"/>
</dbReference>
<evidence type="ECO:0000256" key="6">
    <source>
        <dbReference type="ARBA" id="ARBA00044633"/>
    </source>
</evidence>
<dbReference type="Gene3D" id="3.65.10.10">
    <property type="entry name" value="Enolpyruvate transferase domain"/>
    <property type="match status" value="2"/>
</dbReference>
<evidence type="ECO:0000256" key="2">
    <source>
        <dbReference type="ARBA" id="ARBA00009948"/>
    </source>
</evidence>
<dbReference type="InterPro" id="IPR013792">
    <property type="entry name" value="RNA3'P_cycl/enolpyr_Trfase_a/b"/>
</dbReference>
<dbReference type="EC" id="2.5.1.19" evidence="7"/>
<evidence type="ECO:0000256" key="7">
    <source>
        <dbReference type="HAMAP-Rule" id="MF_00210"/>
    </source>
</evidence>
<comment type="caution">
    <text evidence="10">The sequence shown here is derived from an EMBL/GenBank/DDBJ whole genome shotgun (WGS) entry which is preliminary data.</text>
</comment>
<dbReference type="PANTHER" id="PTHR21090:SF5">
    <property type="entry name" value="PENTAFUNCTIONAL AROM POLYPEPTIDE"/>
    <property type="match status" value="1"/>
</dbReference>
<dbReference type="InterPro" id="IPR036968">
    <property type="entry name" value="Enolpyruvate_Tfrase_sf"/>
</dbReference>
<feature type="binding site" evidence="7">
    <location>
        <position position="387"/>
    </location>
    <ligand>
        <name>3-phosphoshikimate</name>
        <dbReference type="ChEBI" id="CHEBI:145989"/>
    </ligand>
</feature>
<comment type="function">
    <text evidence="7">Catalyzes the transfer of the enolpyruvyl moiety of phosphoenolpyruvate (PEP) to the 5-hydroxyl of shikimate-3-phosphate (S3P) to produce enolpyruvyl shikimate-3-phosphate and inorganic phosphate.</text>
</comment>
<comment type="similarity">
    <text evidence="2 7">Belongs to the EPSP synthase family.</text>
</comment>
<feature type="binding site" evidence="7">
    <location>
        <position position="245"/>
    </location>
    <ligand>
        <name>3-phosphoshikimate</name>
        <dbReference type="ChEBI" id="CHEBI:145989"/>
    </ligand>
</feature>
<feature type="domain" description="Enolpyruvate transferase" evidence="9">
    <location>
        <begin position="33"/>
        <end position="101"/>
    </location>
</feature>
<proteinExistence type="inferred from homology"/>
<feature type="binding site" evidence="7">
    <location>
        <position position="218"/>
    </location>
    <ligand>
        <name>3-phosphoshikimate</name>
        <dbReference type="ChEBI" id="CHEBI:145989"/>
    </ligand>
</feature>
<feature type="region of interest" description="Disordered" evidence="8">
    <location>
        <begin position="1"/>
        <end position="20"/>
    </location>
</feature>
<evidence type="ECO:0000259" key="9">
    <source>
        <dbReference type="Pfam" id="PF00275"/>
    </source>
</evidence>
<feature type="binding site" evidence="7">
    <location>
        <position position="50"/>
    </location>
    <ligand>
        <name>3-phosphoshikimate</name>
        <dbReference type="ChEBI" id="CHEBI:145989"/>
    </ligand>
</feature>
<accession>A0ABP8A2E3</accession>
<keyword evidence="11" id="KW-1185">Reference proteome</keyword>
<protein>
    <recommendedName>
        <fullName evidence="7">3-phosphoshikimate 1-carboxyvinyltransferase</fullName>
        <ecNumber evidence="7">2.5.1.19</ecNumber>
    </recommendedName>
    <alternativeName>
        <fullName evidence="7">5-enolpyruvylshikimate-3-phosphate synthase</fullName>
        <shortName evidence="7">EPSP synthase</shortName>
        <shortName evidence="7">EPSPS</shortName>
    </alternativeName>
</protein>
<dbReference type="SUPFAM" id="SSF55205">
    <property type="entry name" value="EPT/RTPC-like"/>
    <property type="match status" value="1"/>
</dbReference>
<dbReference type="NCBIfam" id="TIGR01356">
    <property type="entry name" value="aroA"/>
    <property type="match status" value="1"/>
</dbReference>
<evidence type="ECO:0000256" key="3">
    <source>
        <dbReference type="ARBA" id="ARBA00022605"/>
    </source>
</evidence>
<keyword evidence="4 7" id="KW-0808">Transferase</keyword>
<keyword evidence="5 7" id="KW-0057">Aromatic amino acid biosynthesis</keyword>
<feature type="binding site" evidence="7">
    <location>
        <position position="218"/>
    </location>
    <ligand>
        <name>phosphoenolpyruvate</name>
        <dbReference type="ChEBI" id="CHEBI:58702"/>
    </ligand>
</feature>
<feature type="domain" description="Enolpyruvate transferase" evidence="9">
    <location>
        <begin position="133"/>
        <end position="464"/>
    </location>
</feature>
<dbReference type="PANTHER" id="PTHR21090">
    <property type="entry name" value="AROM/DEHYDROQUINATE SYNTHASE"/>
    <property type="match status" value="1"/>
</dbReference>
<evidence type="ECO:0000256" key="5">
    <source>
        <dbReference type="ARBA" id="ARBA00023141"/>
    </source>
</evidence>
<evidence type="ECO:0000313" key="11">
    <source>
        <dbReference type="Proteomes" id="UP001501079"/>
    </source>
</evidence>
<keyword evidence="3 7" id="KW-0028">Amino-acid biosynthesis</keyword>
<comment type="subunit">
    <text evidence="7">Monomer.</text>
</comment>
<feature type="binding site" evidence="7">
    <location>
        <position position="391"/>
    </location>
    <ligand>
        <name>phosphoenolpyruvate</name>
        <dbReference type="ChEBI" id="CHEBI:58702"/>
    </ligand>
</feature>
<dbReference type="Pfam" id="PF00275">
    <property type="entry name" value="EPSP_synthase"/>
    <property type="match status" value="2"/>
</dbReference>
<reference evidence="11" key="1">
    <citation type="journal article" date="2019" name="Int. J. Syst. Evol. Microbiol.">
        <title>The Global Catalogue of Microorganisms (GCM) 10K type strain sequencing project: providing services to taxonomists for standard genome sequencing and annotation.</title>
        <authorList>
            <consortium name="The Broad Institute Genomics Platform"/>
            <consortium name="The Broad Institute Genome Sequencing Center for Infectious Disease"/>
            <person name="Wu L."/>
            <person name="Ma J."/>
        </authorList>
    </citation>
    <scope>NUCLEOTIDE SEQUENCE [LARGE SCALE GENOMIC DNA]</scope>
    <source>
        <strain evidence="11">JCM 17591</strain>
    </source>
</reference>
<dbReference type="PIRSF" id="PIRSF000505">
    <property type="entry name" value="EPSPS"/>
    <property type="match status" value="1"/>
</dbReference>
<comment type="pathway">
    <text evidence="1 7">Metabolic intermediate biosynthesis; chorismate biosynthesis; chorismate from D-erythrose 4-phosphate and phosphoenolpyruvate: step 6/7.</text>
</comment>
<feature type="binding site" evidence="7">
    <location>
        <position position="217"/>
    </location>
    <ligand>
        <name>3-phosphoshikimate</name>
        <dbReference type="ChEBI" id="CHEBI:145989"/>
    </ligand>
</feature>
<feature type="region of interest" description="Disordered" evidence="8">
    <location>
        <begin position="87"/>
        <end position="121"/>
    </location>
</feature>
<feature type="compositionally biased region" description="Polar residues" evidence="8">
    <location>
        <begin position="95"/>
        <end position="109"/>
    </location>
</feature>
<comment type="subcellular location">
    <subcellularLocation>
        <location evidence="7">Cytoplasm</location>
    </subcellularLocation>
</comment>
<dbReference type="InterPro" id="IPR006264">
    <property type="entry name" value="EPSP_synthase"/>
</dbReference>
<feature type="binding site" evidence="7">
    <location>
        <position position="170"/>
    </location>
    <ligand>
        <name>phosphoenolpyruvate</name>
        <dbReference type="ChEBI" id="CHEBI:58702"/>
    </ligand>
</feature>
<gene>
    <name evidence="10" type="primary">aroA_2</name>
    <name evidence="7" type="synonym">aroA</name>
    <name evidence="10" type="ORF">GCM10022287_22720</name>
</gene>
<dbReference type="PROSITE" id="PS00885">
    <property type="entry name" value="EPSP_SYNTHASE_2"/>
    <property type="match status" value="1"/>
</dbReference>
<feature type="binding site" evidence="7">
    <location>
        <position position="45"/>
    </location>
    <ligand>
        <name>phosphoenolpyruvate</name>
        <dbReference type="ChEBI" id="CHEBI:58702"/>
    </ligand>
</feature>
<evidence type="ECO:0000256" key="4">
    <source>
        <dbReference type="ARBA" id="ARBA00022679"/>
    </source>
</evidence>
<comment type="caution">
    <text evidence="7">Lacks conserved residue(s) required for the propagation of feature annotation.</text>
</comment>
<feature type="binding site" evidence="7">
    <location>
        <position position="46"/>
    </location>
    <ligand>
        <name>3-phosphoshikimate</name>
        <dbReference type="ChEBI" id="CHEBI:145989"/>
    </ligand>
</feature>
<keyword evidence="7" id="KW-0963">Cytoplasm</keyword>
<evidence type="ECO:0000256" key="1">
    <source>
        <dbReference type="ARBA" id="ARBA00004811"/>
    </source>
</evidence>
<organism evidence="10 11">
    <name type="scientific">Gryllotalpicola koreensis</name>
    <dbReference type="NCBI Taxonomy" id="993086"/>
    <lineage>
        <taxon>Bacteria</taxon>
        <taxon>Bacillati</taxon>
        <taxon>Actinomycetota</taxon>
        <taxon>Actinomycetes</taxon>
        <taxon>Micrococcales</taxon>
        <taxon>Microbacteriaceae</taxon>
        <taxon>Gryllotalpicola</taxon>
    </lineage>
</organism>
<feature type="binding site" evidence="7">
    <location>
        <position position="45"/>
    </location>
    <ligand>
        <name>3-phosphoshikimate</name>
        <dbReference type="ChEBI" id="CHEBI:145989"/>
    </ligand>
</feature>
<name>A0ABP8A2E3_9MICO</name>
<feature type="binding site" evidence="7">
    <location>
        <position position="360"/>
    </location>
    <ligand>
        <name>3-phosphoshikimate</name>
        <dbReference type="ChEBI" id="CHEBI:145989"/>
    </ligand>
</feature>
<feature type="binding site" evidence="7">
    <location>
        <position position="216"/>
    </location>
    <ligand>
        <name>3-phosphoshikimate</name>
        <dbReference type="ChEBI" id="CHEBI:145989"/>
    </ligand>
</feature>
<feature type="binding site" evidence="7">
    <location>
        <position position="457"/>
    </location>
    <ligand>
        <name>phosphoenolpyruvate</name>
        <dbReference type="ChEBI" id="CHEBI:58702"/>
    </ligand>
</feature>
<comment type="catalytic activity">
    <reaction evidence="6">
        <text>3-phosphoshikimate + phosphoenolpyruvate = 5-O-(1-carboxyvinyl)-3-phosphoshikimate + phosphate</text>
        <dbReference type="Rhea" id="RHEA:21256"/>
        <dbReference type="ChEBI" id="CHEBI:43474"/>
        <dbReference type="ChEBI" id="CHEBI:57701"/>
        <dbReference type="ChEBI" id="CHEBI:58702"/>
        <dbReference type="ChEBI" id="CHEBI:145989"/>
        <dbReference type="EC" id="2.5.1.19"/>
    </reaction>
    <physiologicalReaction direction="left-to-right" evidence="6">
        <dbReference type="Rhea" id="RHEA:21257"/>
    </physiologicalReaction>
</comment>